<reference evidence="6 7" key="1">
    <citation type="submission" date="2023-08" db="EMBL/GenBank/DDBJ databases">
        <title>Black Yeasts Isolated from many extreme environments.</title>
        <authorList>
            <person name="Coleine C."/>
            <person name="Stajich J.E."/>
            <person name="Selbmann L."/>
        </authorList>
    </citation>
    <scope>NUCLEOTIDE SEQUENCE [LARGE SCALE GENOMIC DNA]</scope>
    <source>
        <strain evidence="6 7">CCFEE 5935</strain>
    </source>
</reference>
<dbReference type="RefSeq" id="XP_064655598.1">
    <property type="nucleotide sequence ID" value="XM_064806272.1"/>
</dbReference>
<name>A0AAV9P2A4_9PEZI</name>
<organism evidence="6 7">
    <name type="scientific">Saxophila tyrrhenica</name>
    <dbReference type="NCBI Taxonomy" id="1690608"/>
    <lineage>
        <taxon>Eukaryota</taxon>
        <taxon>Fungi</taxon>
        <taxon>Dikarya</taxon>
        <taxon>Ascomycota</taxon>
        <taxon>Pezizomycotina</taxon>
        <taxon>Dothideomycetes</taxon>
        <taxon>Dothideomycetidae</taxon>
        <taxon>Mycosphaerellales</taxon>
        <taxon>Extremaceae</taxon>
        <taxon>Saxophila</taxon>
    </lineage>
</organism>
<dbReference type="AlphaFoldDB" id="A0AAV9P2A4"/>
<comment type="cofactor">
    <cofactor evidence="1">
        <name>FAD</name>
        <dbReference type="ChEBI" id="CHEBI:57692"/>
    </cofactor>
</comment>
<proteinExistence type="predicted"/>
<dbReference type="SUPFAM" id="SSF51905">
    <property type="entry name" value="FAD/NAD(P)-binding domain"/>
    <property type="match status" value="1"/>
</dbReference>
<dbReference type="InterPro" id="IPR027477">
    <property type="entry name" value="Succ_DH/fumarate_Rdtase_cat_sf"/>
</dbReference>
<dbReference type="InterPro" id="IPR050315">
    <property type="entry name" value="FAD-oxidoreductase_2"/>
</dbReference>
<comment type="caution">
    <text evidence="6">The sequence shown here is derived from an EMBL/GenBank/DDBJ whole genome shotgun (WGS) entry which is preliminary data.</text>
</comment>
<dbReference type="Proteomes" id="UP001337655">
    <property type="component" value="Unassembled WGS sequence"/>
</dbReference>
<evidence type="ECO:0000313" key="6">
    <source>
        <dbReference type="EMBL" id="KAK5165514.1"/>
    </source>
</evidence>
<feature type="domain" description="FAD-dependent oxidoreductase 2 FAD-binding" evidence="5">
    <location>
        <begin position="8"/>
        <end position="459"/>
    </location>
</feature>
<evidence type="ECO:0000256" key="4">
    <source>
        <dbReference type="ARBA" id="ARBA00023002"/>
    </source>
</evidence>
<keyword evidence="3" id="KW-0274">FAD</keyword>
<dbReference type="Pfam" id="PF00890">
    <property type="entry name" value="FAD_binding_2"/>
    <property type="match status" value="1"/>
</dbReference>
<dbReference type="Gene3D" id="3.90.700.10">
    <property type="entry name" value="Succinate dehydrogenase/fumarate reductase flavoprotein, catalytic domain"/>
    <property type="match status" value="1"/>
</dbReference>
<sequence length="505" mass="55804">MASFKGYDLVVVGSGFAGCMAALNFLEETERLGKNGRVALVEVGKEGERSGASKWTMAYLRLDKNLDFDADWVKEMRRVSDGIADEDYCEKLRIEAPVSARYLEDHGVKFVHHDEPNVLLEFKTAQHFVFPEGGGNAIINNLLGHMKKYQNLDILYQTEASRLLTDDAGAIRGLKVRKGDGLLHDLLAPNVVLACGGFEGNHEMLARYVGRNTHRLPLIAPGLKYNRGAGLRMCLDVGAGTAGSFDGMHCELVDTRSGKPDAVMWGEQFSHQLALIHANEQEGHGYGIVVNKDCKRFYDEGQRHLFSTFEMIALECWKSQDMSCFFVTDQSIMERFKGSWVYETTEVPPEKADTIEELAQRMGLDPQELKKTVDEFNASVNDKPFDLMKLDGKSTSGLNPNKTNWAAPIVKGPFFGFPMTSNLTFTYGGVKTDLHARVLSTNDVAIPGLYAAGEMTGLFYNEYPPATSCLRSMTFGRLAGTEIAQKLGGGHPSKASGLAQLANRW</sequence>
<dbReference type="PANTHER" id="PTHR43400">
    <property type="entry name" value="FUMARATE REDUCTASE"/>
    <property type="match status" value="1"/>
</dbReference>
<dbReference type="EMBL" id="JAVRRT010000016">
    <property type="protein sequence ID" value="KAK5165514.1"/>
    <property type="molecule type" value="Genomic_DNA"/>
</dbReference>
<keyword evidence="4" id="KW-0560">Oxidoreductase</keyword>
<dbReference type="InterPro" id="IPR003953">
    <property type="entry name" value="FAD-dep_OxRdtase_2_FAD-bd"/>
</dbReference>
<dbReference type="PROSITE" id="PS51257">
    <property type="entry name" value="PROKAR_LIPOPROTEIN"/>
    <property type="match status" value="1"/>
</dbReference>
<dbReference type="SUPFAM" id="SSF56425">
    <property type="entry name" value="Succinate dehydrogenase/fumarate reductase flavoprotein, catalytic domain"/>
    <property type="match status" value="1"/>
</dbReference>
<gene>
    <name evidence="6" type="ORF">LTR77_009043</name>
</gene>
<evidence type="ECO:0000256" key="2">
    <source>
        <dbReference type="ARBA" id="ARBA00022630"/>
    </source>
</evidence>
<keyword evidence="2" id="KW-0285">Flavoprotein</keyword>
<evidence type="ECO:0000256" key="3">
    <source>
        <dbReference type="ARBA" id="ARBA00022827"/>
    </source>
</evidence>
<evidence type="ECO:0000259" key="5">
    <source>
        <dbReference type="Pfam" id="PF00890"/>
    </source>
</evidence>
<dbReference type="GO" id="GO:0016491">
    <property type="term" value="F:oxidoreductase activity"/>
    <property type="evidence" value="ECO:0007669"/>
    <property type="project" value="UniProtKB-KW"/>
</dbReference>
<dbReference type="GeneID" id="89930375"/>
<dbReference type="InterPro" id="IPR036188">
    <property type="entry name" value="FAD/NAD-bd_sf"/>
</dbReference>
<evidence type="ECO:0000313" key="7">
    <source>
        <dbReference type="Proteomes" id="UP001337655"/>
    </source>
</evidence>
<protein>
    <recommendedName>
        <fullName evidence="5">FAD-dependent oxidoreductase 2 FAD-binding domain-containing protein</fullName>
    </recommendedName>
</protein>
<evidence type="ECO:0000256" key="1">
    <source>
        <dbReference type="ARBA" id="ARBA00001974"/>
    </source>
</evidence>
<keyword evidence="7" id="KW-1185">Reference proteome</keyword>
<dbReference type="Gene3D" id="3.50.50.60">
    <property type="entry name" value="FAD/NAD(P)-binding domain"/>
    <property type="match status" value="1"/>
</dbReference>
<dbReference type="PANTHER" id="PTHR43400:SF7">
    <property type="entry name" value="FAD-DEPENDENT OXIDOREDUCTASE 2 FAD BINDING DOMAIN-CONTAINING PROTEIN"/>
    <property type="match status" value="1"/>
</dbReference>
<accession>A0AAV9P2A4</accession>